<dbReference type="AlphaFoldDB" id="A0A328ASM0"/>
<protein>
    <submittedName>
        <fullName evidence="2">Uncharacterized protein</fullName>
    </submittedName>
</protein>
<dbReference type="Proteomes" id="UP000249725">
    <property type="component" value="Unassembled WGS sequence"/>
</dbReference>
<feature type="transmembrane region" description="Helical" evidence="1">
    <location>
        <begin position="120"/>
        <end position="142"/>
    </location>
</feature>
<evidence type="ECO:0000313" key="3">
    <source>
        <dbReference type="Proteomes" id="UP000249725"/>
    </source>
</evidence>
<feature type="transmembrane region" description="Helical" evidence="1">
    <location>
        <begin position="88"/>
        <end position="108"/>
    </location>
</feature>
<comment type="caution">
    <text evidence="2">The sequence shown here is derived from an EMBL/GenBank/DDBJ whole genome shotgun (WGS) entry which is preliminary data.</text>
</comment>
<reference evidence="3" key="1">
    <citation type="submission" date="2018-05" db="EMBL/GenBank/DDBJ databases">
        <authorList>
            <person name="Li X."/>
        </authorList>
    </citation>
    <scope>NUCLEOTIDE SEQUENCE [LARGE SCALE GENOMIC DNA]</scope>
    <source>
        <strain evidence="3">YIM 73061</strain>
    </source>
</reference>
<keyword evidence="1" id="KW-0472">Membrane</keyword>
<feature type="transmembrane region" description="Helical" evidence="1">
    <location>
        <begin position="47"/>
        <end position="67"/>
    </location>
</feature>
<name>A0A328ASM0_9CAUL</name>
<dbReference type="OrthoDB" id="7210495at2"/>
<sequence length="156" mass="16948">MYTRAWRNFKRMQDLTVALASLIYAGAGVHAVGRLPGGASTLMHWILLWPAIFLMVSLVAPLAVPVLRRGLAKYVWMSFQAGFGQTPGSIITGLCLLLGAALFIYWQITTVSATGVYRANVFSAYAAGIGILAAQAVLVRALERIPDVRKLIVERT</sequence>
<dbReference type="RefSeq" id="WP_111514430.1">
    <property type="nucleotide sequence ID" value="NZ_QFYR01000001.1"/>
</dbReference>
<keyword evidence="1" id="KW-0812">Transmembrane</keyword>
<accession>A0A328ASM0</accession>
<keyword evidence="3" id="KW-1185">Reference proteome</keyword>
<evidence type="ECO:0000256" key="1">
    <source>
        <dbReference type="SAM" id="Phobius"/>
    </source>
</evidence>
<dbReference type="EMBL" id="QFYR01000001">
    <property type="protein sequence ID" value="RAK57980.1"/>
    <property type="molecule type" value="Genomic_DNA"/>
</dbReference>
<keyword evidence="1" id="KW-1133">Transmembrane helix</keyword>
<proteinExistence type="predicted"/>
<gene>
    <name evidence="2" type="ORF">DJ018_08750</name>
</gene>
<evidence type="ECO:0000313" key="2">
    <source>
        <dbReference type="EMBL" id="RAK57980.1"/>
    </source>
</evidence>
<organism evidence="2 3">
    <name type="scientific">Phenylobacterium deserti</name>
    <dbReference type="NCBI Taxonomy" id="1914756"/>
    <lineage>
        <taxon>Bacteria</taxon>
        <taxon>Pseudomonadati</taxon>
        <taxon>Pseudomonadota</taxon>
        <taxon>Alphaproteobacteria</taxon>
        <taxon>Caulobacterales</taxon>
        <taxon>Caulobacteraceae</taxon>
        <taxon>Phenylobacterium</taxon>
    </lineage>
</organism>